<gene>
    <name evidence="2" type="ORF">SSLN_LOCUS14263</name>
</gene>
<keyword evidence="3" id="KW-1185">Reference proteome</keyword>
<dbReference type="WBParaSite" id="SSLN_0001480501-mRNA-1">
    <property type="protein sequence ID" value="SSLN_0001480501-mRNA-1"/>
    <property type="gene ID" value="SSLN_0001480501"/>
</dbReference>
<feature type="region of interest" description="Disordered" evidence="1">
    <location>
        <begin position="78"/>
        <end position="104"/>
    </location>
</feature>
<dbReference type="AlphaFoldDB" id="A0A183TCR5"/>
<protein>
    <submittedName>
        <fullName evidence="4">Wsv001</fullName>
    </submittedName>
</protein>
<accession>A0A183TCR5</accession>
<dbReference type="Proteomes" id="UP000275846">
    <property type="component" value="Unassembled WGS sequence"/>
</dbReference>
<evidence type="ECO:0000313" key="3">
    <source>
        <dbReference type="Proteomes" id="UP000275846"/>
    </source>
</evidence>
<reference evidence="2 3" key="2">
    <citation type="submission" date="2018-11" db="EMBL/GenBank/DDBJ databases">
        <authorList>
            <consortium name="Pathogen Informatics"/>
        </authorList>
    </citation>
    <scope>NUCLEOTIDE SEQUENCE [LARGE SCALE GENOMIC DNA]</scope>
    <source>
        <strain evidence="2 3">NST_G2</strain>
    </source>
</reference>
<organism evidence="4">
    <name type="scientific">Schistocephalus solidus</name>
    <name type="common">Tapeworm</name>
    <dbReference type="NCBI Taxonomy" id="70667"/>
    <lineage>
        <taxon>Eukaryota</taxon>
        <taxon>Metazoa</taxon>
        <taxon>Spiralia</taxon>
        <taxon>Lophotrochozoa</taxon>
        <taxon>Platyhelminthes</taxon>
        <taxon>Cestoda</taxon>
        <taxon>Eucestoda</taxon>
        <taxon>Diphyllobothriidea</taxon>
        <taxon>Diphyllobothriidae</taxon>
        <taxon>Schistocephalus</taxon>
    </lineage>
</organism>
<evidence type="ECO:0000313" key="2">
    <source>
        <dbReference type="EMBL" id="VDM00649.1"/>
    </source>
</evidence>
<reference evidence="4" key="1">
    <citation type="submission" date="2016-06" db="UniProtKB">
        <authorList>
            <consortium name="WormBaseParasite"/>
        </authorList>
    </citation>
    <scope>IDENTIFICATION</scope>
</reference>
<evidence type="ECO:0000313" key="4">
    <source>
        <dbReference type="WBParaSite" id="SSLN_0001480501-mRNA-1"/>
    </source>
</evidence>
<evidence type="ECO:0000256" key="1">
    <source>
        <dbReference type="SAM" id="MobiDB-lite"/>
    </source>
</evidence>
<proteinExistence type="predicted"/>
<dbReference type="EMBL" id="UYSU01038798">
    <property type="protein sequence ID" value="VDM00649.1"/>
    <property type="molecule type" value="Genomic_DNA"/>
</dbReference>
<sequence>MILTVQMDFSAAWTPIIPTFDKTSTERIVSGHHLLSGCLLAFPVFRFVSTFGIVLETLGVLSSSLRANGHFHLCASSPSFSSFSSSSSSISSSFSSSASSSSYSSSSFFFSFFLSSSFSSSSSSSSSCAGVR</sequence>
<name>A0A183TCR5_SCHSO</name>